<dbReference type="RefSeq" id="XP_001696607.1">
    <property type="nucleotide sequence ID" value="XM_001696555.2"/>
</dbReference>
<dbReference type="OMA" id="RIPLHIW"/>
<organism evidence="2 3">
    <name type="scientific">Chlamydomonas reinhardtii</name>
    <name type="common">Chlamydomonas smithii</name>
    <dbReference type="NCBI Taxonomy" id="3055"/>
    <lineage>
        <taxon>Eukaryota</taxon>
        <taxon>Viridiplantae</taxon>
        <taxon>Chlorophyta</taxon>
        <taxon>core chlorophytes</taxon>
        <taxon>Chlorophyceae</taxon>
        <taxon>CS clade</taxon>
        <taxon>Chlamydomonadales</taxon>
        <taxon>Chlamydomonadaceae</taxon>
        <taxon>Chlamydomonas</taxon>
    </lineage>
</organism>
<dbReference type="GO" id="GO:0042147">
    <property type="term" value="P:retrograde transport, endosome to Golgi"/>
    <property type="evidence" value="ECO:0000318"/>
    <property type="project" value="GO_Central"/>
</dbReference>
<name>A8HXV4_CHLRE</name>
<evidence type="ECO:0000313" key="2">
    <source>
        <dbReference type="EMBL" id="PNW81743.1"/>
    </source>
</evidence>
<protein>
    <submittedName>
        <fullName evidence="2">Uncharacterized protein</fullName>
    </submittedName>
</protein>
<dbReference type="HOGENOM" id="CLU_404059_0_0_1"/>
<dbReference type="GO" id="GO:0034066">
    <property type="term" value="C:Ric1-Rgp1 guanyl-nucleotide exchange factor complex"/>
    <property type="evidence" value="ECO:0000318"/>
    <property type="project" value="GO_Central"/>
</dbReference>
<reference evidence="2 3" key="1">
    <citation type="journal article" date="2007" name="Science">
        <title>The Chlamydomonas genome reveals the evolution of key animal and plant functions.</title>
        <authorList>
            <person name="Merchant S.S."/>
            <person name="Prochnik S.E."/>
            <person name="Vallon O."/>
            <person name="Harris E.H."/>
            <person name="Karpowicz S.J."/>
            <person name="Witman G.B."/>
            <person name="Terry A."/>
            <person name="Salamov A."/>
            <person name="Fritz-Laylin L.K."/>
            <person name="Marechal-Drouard L."/>
            <person name="Marshall W.F."/>
            <person name="Qu L.H."/>
            <person name="Nelson D.R."/>
            <person name="Sanderfoot A.A."/>
            <person name="Spalding M.H."/>
            <person name="Kapitonov V.V."/>
            <person name="Ren Q."/>
            <person name="Ferris P."/>
            <person name="Lindquist E."/>
            <person name="Shapiro H."/>
            <person name="Lucas S.M."/>
            <person name="Grimwood J."/>
            <person name="Schmutz J."/>
            <person name="Cardol P."/>
            <person name="Cerutti H."/>
            <person name="Chanfreau G."/>
            <person name="Chen C.L."/>
            <person name="Cognat V."/>
            <person name="Croft M.T."/>
            <person name="Dent R."/>
            <person name="Dutcher S."/>
            <person name="Fernandez E."/>
            <person name="Fukuzawa H."/>
            <person name="Gonzalez-Ballester D."/>
            <person name="Gonzalez-Halphen D."/>
            <person name="Hallmann A."/>
            <person name="Hanikenne M."/>
            <person name="Hippler M."/>
            <person name="Inwood W."/>
            <person name="Jabbari K."/>
            <person name="Kalanon M."/>
            <person name="Kuras R."/>
            <person name="Lefebvre P.A."/>
            <person name="Lemaire S.D."/>
            <person name="Lobanov A.V."/>
            <person name="Lohr M."/>
            <person name="Manuell A."/>
            <person name="Meier I."/>
            <person name="Mets L."/>
            <person name="Mittag M."/>
            <person name="Mittelmeier T."/>
            <person name="Moroney J.V."/>
            <person name="Moseley J."/>
            <person name="Napoli C."/>
            <person name="Nedelcu A.M."/>
            <person name="Niyogi K."/>
            <person name="Novoselov S.V."/>
            <person name="Paulsen I.T."/>
            <person name="Pazour G."/>
            <person name="Purton S."/>
            <person name="Ral J.P."/>
            <person name="Riano-Pachon D.M."/>
            <person name="Riekhof W."/>
            <person name="Rymarquis L."/>
            <person name="Schroda M."/>
            <person name="Stern D."/>
            <person name="Umen J."/>
            <person name="Willows R."/>
            <person name="Wilson N."/>
            <person name="Zimmer S.L."/>
            <person name="Allmer J."/>
            <person name="Balk J."/>
            <person name="Bisova K."/>
            <person name="Chen C.J."/>
            <person name="Elias M."/>
            <person name="Gendler K."/>
            <person name="Hauser C."/>
            <person name="Lamb M.R."/>
            <person name="Ledford H."/>
            <person name="Long J.C."/>
            <person name="Minagawa J."/>
            <person name="Page M.D."/>
            <person name="Pan J."/>
            <person name="Pootakham W."/>
            <person name="Roje S."/>
            <person name="Rose A."/>
            <person name="Stahlberg E."/>
            <person name="Terauchi A.M."/>
            <person name="Yang P."/>
            <person name="Ball S."/>
            <person name="Bowler C."/>
            <person name="Dieckmann C.L."/>
            <person name="Gladyshev V.N."/>
            <person name="Green P."/>
            <person name="Jorgensen R."/>
            <person name="Mayfield S."/>
            <person name="Mueller-Roeber B."/>
            <person name="Rajamani S."/>
            <person name="Sayre R.T."/>
            <person name="Brokstein P."/>
            <person name="Dubchak I."/>
            <person name="Goodstein D."/>
            <person name="Hornick L."/>
            <person name="Huang Y.W."/>
            <person name="Jhaveri J."/>
            <person name="Luo Y."/>
            <person name="Martinez D."/>
            <person name="Ngau W.C."/>
            <person name="Otillar B."/>
            <person name="Poliakov A."/>
            <person name="Porter A."/>
            <person name="Szajkowski L."/>
            <person name="Werner G."/>
            <person name="Zhou K."/>
            <person name="Grigoriev I.V."/>
            <person name="Rokhsar D.S."/>
            <person name="Grossman A.R."/>
        </authorList>
    </citation>
    <scope>NUCLEOTIDE SEQUENCE [LARGE SCALE GENOMIC DNA]</scope>
    <source>
        <strain evidence="3">CC-503</strain>
    </source>
</reference>
<dbReference type="STRING" id="3055.A8HXV4"/>
<dbReference type="PANTHER" id="PTHR12507">
    <property type="entry name" value="REDUCED GROWTH PHENOTYPE 1 RGP1, YEAST -RELATED"/>
    <property type="match status" value="1"/>
</dbReference>
<feature type="compositionally biased region" description="Low complexity" evidence="1">
    <location>
        <begin position="517"/>
        <end position="529"/>
    </location>
</feature>
<dbReference type="GeneID" id="5722084"/>
<feature type="compositionally biased region" description="Gly residues" evidence="1">
    <location>
        <begin position="530"/>
        <end position="543"/>
    </location>
</feature>
<dbReference type="SUPFAM" id="SSF81296">
    <property type="entry name" value="E set domains"/>
    <property type="match status" value="1"/>
</dbReference>
<dbReference type="PaxDb" id="3055-EDP08584"/>
<dbReference type="OrthoDB" id="1918at2759"/>
<dbReference type="InParanoid" id="A8HXV4"/>
<dbReference type="EMBL" id="CM008967">
    <property type="protein sequence ID" value="PNW81743.1"/>
    <property type="molecule type" value="Genomic_DNA"/>
</dbReference>
<feature type="compositionally biased region" description="Gly residues" evidence="1">
    <location>
        <begin position="173"/>
        <end position="184"/>
    </location>
</feature>
<dbReference type="eggNOG" id="KOG4469">
    <property type="taxonomic scope" value="Eukaryota"/>
</dbReference>
<dbReference type="AlphaFoldDB" id="A8HXV4"/>
<dbReference type="InterPro" id="IPR014752">
    <property type="entry name" value="Arrestin-like_C"/>
</dbReference>
<gene>
    <name evidence="2" type="ORF">CHLRE_06g258400v5</name>
</gene>
<feature type="region of interest" description="Disordered" evidence="1">
    <location>
        <begin position="386"/>
        <end position="464"/>
    </location>
</feature>
<feature type="compositionally biased region" description="Gly residues" evidence="1">
    <location>
        <begin position="339"/>
        <end position="370"/>
    </location>
</feature>
<dbReference type="Proteomes" id="UP000006906">
    <property type="component" value="Chromosome 6"/>
</dbReference>
<feature type="region of interest" description="Disordered" evidence="1">
    <location>
        <begin position="517"/>
        <end position="543"/>
    </location>
</feature>
<dbReference type="FunCoup" id="A8HXV4">
    <property type="interactions" value="381"/>
</dbReference>
<feature type="region of interest" description="Disordered" evidence="1">
    <location>
        <begin position="222"/>
        <end position="298"/>
    </location>
</feature>
<dbReference type="Gramene" id="PNW81743">
    <property type="protein sequence ID" value="PNW81743"/>
    <property type="gene ID" value="CHLRE_06g258400v5"/>
</dbReference>
<evidence type="ECO:0000313" key="3">
    <source>
        <dbReference type="Proteomes" id="UP000006906"/>
    </source>
</evidence>
<feature type="compositionally biased region" description="Gly residues" evidence="1">
    <location>
        <begin position="435"/>
        <end position="447"/>
    </location>
</feature>
<evidence type="ECO:0000256" key="1">
    <source>
        <dbReference type="SAM" id="MobiDB-lite"/>
    </source>
</evidence>
<dbReference type="InterPro" id="IPR014756">
    <property type="entry name" value="Ig_E-set"/>
</dbReference>
<dbReference type="GO" id="GO:0000139">
    <property type="term" value="C:Golgi membrane"/>
    <property type="evidence" value="ECO:0000318"/>
    <property type="project" value="GO_Central"/>
</dbReference>
<feature type="compositionally biased region" description="Gly residues" evidence="1">
    <location>
        <begin position="281"/>
        <end position="295"/>
    </location>
</feature>
<dbReference type="Gene3D" id="2.60.40.640">
    <property type="match status" value="1"/>
</dbReference>
<dbReference type="Pfam" id="PF08737">
    <property type="entry name" value="Rgp1"/>
    <property type="match status" value="2"/>
</dbReference>
<dbReference type="KEGG" id="cre:CHLRE_06g258400v5"/>
<sequence length="681" mass="68546">MALQVSLTLNKTYFLPGEVVQVSVQICNDSDSASQDALPGVPQVIHIKELSFQAYGSERTDPSFIHRLHRPDVPVDISDSRKQVRTIFSTEPAVLVNDQVLAPRAVQHFQLRFRLPAPLPPSFRGSSLRFLYLIQVKSVYEVHRGGLEAVVYETTASTSLMVWPSTGLALAAGPGGGGGGGGAGPDRRSSSLDTNSSSTAAALSAAAASAAAAVAAGGAGGAAPARELSRSNTAGGDAGAGPGPRPIDSQRRLSSAGGVPPSPSASQTPTHASTGPLASPSGGGPGGGTGAGQGGTDDSDVGMIDYVLGRNNCRIRWQEVFPAHGPGSRGDASGRGRTDGGGGPTGGAGGATPSGFAPGGGQGGVNTAGSGGRSVIPFGVNRPFAPPFPNTASNPATGIAPFAADSDLDDEEEGGAGRRLGAVNGSTAGPATQGSGAGGGSSSGGASGVQRQMSSGAAGLGPYVRQPSRRGSLFGKVYALNVGEQPLLRLLMQAPLEVPLQPGATFGGVLDFRPPASLQPLQPQASAGLGPAGAGASTAGGGGPGVAAALARPPVACHDVVVLLESEEVVSAECRPQGKRDGSGIPGGTPYVIRRLHAEAHELTPDTALTSFTLSLPATATPSFRTPMVALRWVLRFELTVGPRINFAALDKRLKSPRPAFEQLVWSLPLVVRPPVAGWGR</sequence>
<dbReference type="GO" id="GO:0005829">
    <property type="term" value="C:cytosol"/>
    <property type="evidence" value="ECO:0007669"/>
    <property type="project" value="GOC"/>
</dbReference>
<accession>A8HXV4</accession>
<feature type="region of interest" description="Disordered" evidence="1">
    <location>
        <begin position="321"/>
        <end position="370"/>
    </location>
</feature>
<keyword evidence="3" id="KW-1185">Reference proteome</keyword>
<dbReference type="InterPro" id="IPR014848">
    <property type="entry name" value="Rgp1"/>
</dbReference>
<feature type="region of interest" description="Disordered" evidence="1">
    <location>
        <begin position="173"/>
        <end position="196"/>
    </location>
</feature>
<proteinExistence type="predicted"/>
<feature type="compositionally biased region" description="Low complexity" evidence="1">
    <location>
        <begin position="419"/>
        <end position="434"/>
    </location>
</feature>